<keyword evidence="1" id="KW-1133">Transmembrane helix</keyword>
<protein>
    <submittedName>
        <fullName evidence="2">YgjV family protein</fullName>
    </submittedName>
</protein>
<name>A0ABX1K133_9CELL</name>
<keyword evidence="1" id="KW-0812">Transmembrane</keyword>
<evidence type="ECO:0000313" key="2">
    <source>
        <dbReference type="EMBL" id="NKY39690.1"/>
    </source>
</evidence>
<feature type="transmembrane region" description="Helical" evidence="1">
    <location>
        <begin position="46"/>
        <end position="66"/>
    </location>
</feature>
<evidence type="ECO:0000313" key="3">
    <source>
        <dbReference type="Proteomes" id="UP000777774"/>
    </source>
</evidence>
<reference evidence="2 3" key="1">
    <citation type="submission" date="2020-04" db="EMBL/GenBank/DDBJ databases">
        <title>MicrobeNet Type strains.</title>
        <authorList>
            <person name="Nicholson A.C."/>
        </authorList>
    </citation>
    <scope>NUCLEOTIDE SEQUENCE [LARGE SCALE GENOMIC DNA]</scope>
    <source>
        <strain evidence="2 3">ATCC BAA-787</strain>
    </source>
</reference>
<gene>
    <name evidence="2" type="ORF">HGA02_09165</name>
</gene>
<accession>A0ABX1K133</accession>
<keyword evidence="1" id="KW-0472">Membrane</keyword>
<comment type="caution">
    <text evidence="2">The sequence shown here is derived from an EMBL/GenBank/DDBJ whole genome shotgun (WGS) entry which is preliminary data.</text>
</comment>
<proteinExistence type="predicted"/>
<dbReference type="Proteomes" id="UP000777774">
    <property type="component" value="Unassembled WGS sequence"/>
</dbReference>
<dbReference type="RefSeq" id="WP_168678749.1">
    <property type="nucleotide sequence ID" value="NZ_JAAXOY010000193.1"/>
</dbReference>
<keyword evidence="3" id="KW-1185">Reference proteome</keyword>
<organism evidence="2 3">
    <name type="scientific">Cellulomonas septica</name>
    <dbReference type="NCBI Taxonomy" id="285080"/>
    <lineage>
        <taxon>Bacteria</taxon>
        <taxon>Bacillati</taxon>
        <taxon>Actinomycetota</taxon>
        <taxon>Actinomycetes</taxon>
        <taxon>Micrococcales</taxon>
        <taxon>Cellulomonadaceae</taxon>
        <taxon>Cellulomonas</taxon>
    </lineage>
</organism>
<sequence length="208" mass="23138">MLWLEVVGWLGSVLVVVSLMQARVLRFRVLNLVGAVLATGYNAIVGIWAFAVMNGAIAIIDVYWLWRLLRERHDERAYAVVDVGTGDAWLRHFLDVHGEEIGRFQPGFALADDASAFLVARGDEVVGVVVVRDVGDGVGVVDLDWVTTRFRDFTPGEFVYRRSGVFAAHGLRELHVDPAPEMREYFGKVGFHETAAPASRWVREVDAA</sequence>
<dbReference type="EMBL" id="JAAXOY010000193">
    <property type="protein sequence ID" value="NKY39690.1"/>
    <property type="molecule type" value="Genomic_DNA"/>
</dbReference>
<evidence type="ECO:0000256" key="1">
    <source>
        <dbReference type="SAM" id="Phobius"/>
    </source>
</evidence>